<dbReference type="InterPro" id="IPR027417">
    <property type="entry name" value="P-loop_NTPase"/>
</dbReference>
<dbReference type="SUPFAM" id="SSF52540">
    <property type="entry name" value="P-loop containing nucleoside triphosphate hydrolases"/>
    <property type="match status" value="1"/>
</dbReference>
<dbReference type="GO" id="GO:0007018">
    <property type="term" value="P:microtubule-based movement"/>
    <property type="evidence" value="ECO:0007669"/>
    <property type="project" value="InterPro"/>
</dbReference>
<dbReference type="Gene3D" id="3.40.50.300">
    <property type="entry name" value="P-loop containing nucleotide triphosphate hydrolases"/>
    <property type="match status" value="1"/>
</dbReference>
<dbReference type="Gene3D" id="1.20.920.20">
    <property type="match status" value="1"/>
</dbReference>
<protein>
    <recommendedName>
        <fullName evidence="2">Dynein heavy chain AAA module D4 domain-containing protein</fullName>
    </recommendedName>
</protein>
<organism evidence="3 4">
    <name type="scientific">Candidula unifasciata</name>
    <dbReference type="NCBI Taxonomy" id="100452"/>
    <lineage>
        <taxon>Eukaryota</taxon>
        <taxon>Metazoa</taxon>
        <taxon>Spiralia</taxon>
        <taxon>Lophotrochozoa</taxon>
        <taxon>Mollusca</taxon>
        <taxon>Gastropoda</taxon>
        <taxon>Heterobranchia</taxon>
        <taxon>Euthyneura</taxon>
        <taxon>Panpulmonata</taxon>
        <taxon>Eupulmonata</taxon>
        <taxon>Stylommatophora</taxon>
        <taxon>Helicina</taxon>
        <taxon>Helicoidea</taxon>
        <taxon>Geomitridae</taxon>
        <taxon>Candidula</taxon>
    </lineage>
</organism>
<dbReference type="PANTHER" id="PTHR22878">
    <property type="entry name" value="DYNEIN HEAVY CHAIN 6, AXONEMAL-LIKE-RELATED"/>
    <property type="match status" value="1"/>
</dbReference>
<dbReference type="InterPro" id="IPR024317">
    <property type="entry name" value="Dynein_heavy_chain_D4_dom"/>
</dbReference>
<comment type="caution">
    <text evidence="3">The sequence shown here is derived from an EMBL/GenBank/DDBJ whole genome shotgun (WGS) entry which is preliminary data.</text>
</comment>
<dbReference type="EMBL" id="CAJHNH020000409">
    <property type="protein sequence ID" value="CAG5117459.1"/>
    <property type="molecule type" value="Genomic_DNA"/>
</dbReference>
<gene>
    <name evidence="3" type="ORF">CUNI_LOCUS3017</name>
</gene>
<comment type="similarity">
    <text evidence="1">Belongs to the dynein heavy chain family.</text>
</comment>
<dbReference type="InterPro" id="IPR026983">
    <property type="entry name" value="DHC"/>
</dbReference>
<accession>A0A8S3YKB8</accession>
<feature type="domain" description="Dynein heavy chain AAA module D4" evidence="2">
    <location>
        <begin position="1"/>
        <end position="100"/>
    </location>
</feature>
<name>A0A8S3YKB8_9EUPU</name>
<reference evidence="3" key="1">
    <citation type="submission" date="2021-04" db="EMBL/GenBank/DDBJ databases">
        <authorList>
            <consortium name="Molecular Ecology Group"/>
        </authorList>
    </citation>
    <scope>NUCLEOTIDE SEQUENCE</scope>
</reference>
<feature type="non-terminal residue" evidence="3">
    <location>
        <position position="1"/>
    </location>
</feature>
<dbReference type="GO" id="GO:0030286">
    <property type="term" value="C:dynein complex"/>
    <property type="evidence" value="ECO:0007669"/>
    <property type="project" value="InterPro"/>
</dbReference>
<dbReference type="PANTHER" id="PTHR22878:SF73">
    <property type="entry name" value="DYNEIN AXONEMAL HEAVY CHAIN 1"/>
    <property type="match status" value="1"/>
</dbReference>
<dbReference type="OrthoDB" id="10266008at2759"/>
<dbReference type="Proteomes" id="UP000678393">
    <property type="component" value="Unassembled WGS sequence"/>
</dbReference>
<dbReference type="AlphaFoldDB" id="A0A8S3YKB8"/>
<feature type="non-terminal residue" evidence="3">
    <location>
        <position position="203"/>
    </location>
</feature>
<evidence type="ECO:0000313" key="3">
    <source>
        <dbReference type="EMBL" id="CAG5117459.1"/>
    </source>
</evidence>
<evidence type="ECO:0000259" key="2">
    <source>
        <dbReference type="Pfam" id="PF12780"/>
    </source>
</evidence>
<evidence type="ECO:0000256" key="1">
    <source>
        <dbReference type="ARBA" id="ARBA00008887"/>
    </source>
</evidence>
<evidence type="ECO:0000313" key="4">
    <source>
        <dbReference type="Proteomes" id="UP000678393"/>
    </source>
</evidence>
<dbReference type="GO" id="GO:0045505">
    <property type="term" value="F:dynein intermediate chain binding"/>
    <property type="evidence" value="ECO:0007669"/>
    <property type="project" value="InterPro"/>
</dbReference>
<proteinExistence type="inferred from homology"/>
<sequence>PLGEIFRARLRQFPALVNCCTIDWFSPWPADALRSVALRFLQDIDSLQCTDDVMNGLVAMCQIIQESVTQKSKLYLEEMGRYNYVTPTSYLELLGIYSMLVNRKKKELTLASSRLKTGLDKILVTTIEVTKLQEELAMMSPELDKAVKEATLTMDQIATDTIIAEKTKAEVQKEEQIASVKQSETEAIAADAQKDLDEALPAL</sequence>
<keyword evidence="4" id="KW-1185">Reference proteome</keyword>
<dbReference type="Pfam" id="PF12780">
    <property type="entry name" value="AAA_8"/>
    <property type="match status" value="1"/>
</dbReference>
<dbReference type="GO" id="GO:0051959">
    <property type="term" value="F:dynein light intermediate chain binding"/>
    <property type="evidence" value="ECO:0007669"/>
    <property type="project" value="InterPro"/>
</dbReference>